<evidence type="ECO:0008006" key="3">
    <source>
        <dbReference type="Google" id="ProtNLM"/>
    </source>
</evidence>
<reference evidence="2" key="1">
    <citation type="submission" date="2020-04" db="EMBL/GenBank/DDBJ databases">
        <authorList>
            <person name="Chiriac C."/>
            <person name="Salcher M."/>
            <person name="Ghai R."/>
            <person name="Kavagutti S V."/>
        </authorList>
    </citation>
    <scope>NUCLEOTIDE SEQUENCE</scope>
</reference>
<feature type="region of interest" description="Disordered" evidence="1">
    <location>
        <begin position="1"/>
        <end position="30"/>
    </location>
</feature>
<name>A0A6J5MAF3_9CAUD</name>
<feature type="compositionally biased region" description="Basic and acidic residues" evidence="1">
    <location>
        <begin position="15"/>
        <end position="30"/>
    </location>
</feature>
<evidence type="ECO:0000313" key="2">
    <source>
        <dbReference type="EMBL" id="CAB4143152.1"/>
    </source>
</evidence>
<gene>
    <name evidence="2" type="ORF">UFOVP435_69</name>
</gene>
<dbReference type="EMBL" id="LR796416">
    <property type="protein sequence ID" value="CAB4143152.1"/>
    <property type="molecule type" value="Genomic_DNA"/>
</dbReference>
<accession>A0A6J5MAF3</accession>
<proteinExistence type="predicted"/>
<protein>
    <recommendedName>
        <fullName evidence="3">DUF932 domain-containing protein</fullName>
    </recommendedName>
</protein>
<evidence type="ECO:0000256" key="1">
    <source>
        <dbReference type="SAM" id="MobiDB-lite"/>
    </source>
</evidence>
<organism evidence="2">
    <name type="scientific">uncultured Caudovirales phage</name>
    <dbReference type="NCBI Taxonomy" id="2100421"/>
    <lineage>
        <taxon>Viruses</taxon>
        <taxon>Duplodnaviria</taxon>
        <taxon>Heunggongvirae</taxon>
        <taxon>Uroviricota</taxon>
        <taxon>Caudoviricetes</taxon>
        <taxon>Peduoviridae</taxon>
        <taxon>Maltschvirus</taxon>
        <taxon>Maltschvirus maltsch</taxon>
    </lineage>
</organism>
<sequence>MTAVAKATSPKAKGHKIDASRGSRDGRVSNEWFKRGDDERFTSLEAIEQYTTKRSADLRETILTKSQIKAVGTDKGLFLETPEGLLAPTHSGFGSLCYYGASPAEYLRRLPAGLAAQCLNDGLAKAEVREDFKLYHSNERLVGMTGPKFGRVYDADVVKAVRQLAGNGTGDTDWKVPGQIDWMNNTYNSSVDIDKDTTTLYASDKDVFMFLVNDKHPISIGKLPNGDDDLVFRGFYVWNCEIGGKSLGLSTFMLRGVCQNRNLWGVEDQQTFTIRHTAGAPIRFDAEFAAQLGRYAGASAKPVQDKVREAKKLVVAGTQDSRIEFLQRAGLNKVQAAAAIIRGIEEEGCEPTTLWDMTMSITALARFTAHTDTRLQLEQKAASLMGKIKVPAAIAA</sequence>